<evidence type="ECO:0000259" key="4">
    <source>
        <dbReference type="PROSITE" id="PS50893"/>
    </source>
</evidence>
<sequence length="599" mass="67096">MAVLIQVRDAHKRFGDQVLLDAAEVSLVDDVKVGFIGRNGAGKSTFLRAIMGTEELETGEVIHHPTLRIGYLRQHDPFQDGESAMDFLIRDSQQPDWRCGEVAGQFEIKGAYLDGPVKALSGGWQTRVKLAALLLHDPNFLMLDEPTNFLDLRTQILLEHFLRDFNKAALIVSHDRAFLKATCSQTLELSRGKLTMYPGKIDSFLEYRDERREHDRRVNATVIAKQKQLQKFIDKNRANASTASQARSKAKQLERLQTTEIQVDEPTVHIRAPRVDAKNGTAMRCEGLAIGYPGHRVADNIQLEIEHGQRAAIVGDNGQGKTTLLRTLVYSLDPLEGTMKWGHNIELGTYAQHVYTSLDERQTVLEHLEYVSDSDTTRQDVLAMAGALLFRDEHINKKVKVLSGGERARLCMAGLLLGTANVLILDEPGNHLDVETVEALADALQHYKGTVVFTSHDRHFMGQVATNVIEVRDGSVKNYHGDYDTYLLSVEEQINEGERERSGKGGGPPQAAKSSAGKSSKASATDYRQTQRDQRKIEKEIKNLEKKIASLDDEKKAINAKLLTETDAKEAVRLHEEVTSITEKLSEIEERWMELNSEE</sequence>
<accession>A0A517P0U6</accession>
<dbReference type="Proteomes" id="UP000319817">
    <property type="component" value="Chromosome"/>
</dbReference>
<dbReference type="EMBL" id="CP036526">
    <property type="protein sequence ID" value="QDT12997.1"/>
    <property type="molecule type" value="Genomic_DNA"/>
</dbReference>
<feature type="region of interest" description="Disordered" evidence="3">
    <location>
        <begin position="495"/>
        <end position="536"/>
    </location>
</feature>
<dbReference type="SMART" id="SM00382">
    <property type="entry name" value="AAA"/>
    <property type="match status" value="2"/>
</dbReference>
<gene>
    <name evidence="5" type="primary">yheS</name>
    <name evidence="5" type="ORF">K239x_50120</name>
</gene>
<dbReference type="InterPro" id="IPR051309">
    <property type="entry name" value="ABCF_ATPase"/>
</dbReference>
<dbReference type="Gene3D" id="3.40.50.300">
    <property type="entry name" value="P-loop containing nucleotide triphosphate hydrolases"/>
    <property type="match status" value="2"/>
</dbReference>
<dbReference type="Pfam" id="PF00005">
    <property type="entry name" value="ABC_tran"/>
    <property type="match status" value="2"/>
</dbReference>
<dbReference type="InterPro" id="IPR003439">
    <property type="entry name" value="ABC_transporter-like_ATP-bd"/>
</dbReference>
<protein>
    <submittedName>
        <fullName evidence="5">Putative ABC transporter ATP-binding protein YheS</fullName>
    </submittedName>
</protein>
<reference evidence="5 6" key="1">
    <citation type="submission" date="2019-02" db="EMBL/GenBank/DDBJ databases">
        <title>Deep-cultivation of Planctomycetes and their phenomic and genomic characterization uncovers novel biology.</title>
        <authorList>
            <person name="Wiegand S."/>
            <person name="Jogler M."/>
            <person name="Boedeker C."/>
            <person name="Pinto D."/>
            <person name="Vollmers J."/>
            <person name="Rivas-Marin E."/>
            <person name="Kohn T."/>
            <person name="Peeters S.H."/>
            <person name="Heuer A."/>
            <person name="Rast P."/>
            <person name="Oberbeckmann S."/>
            <person name="Bunk B."/>
            <person name="Jeske O."/>
            <person name="Meyerdierks A."/>
            <person name="Storesund J.E."/>
            <person name="Kallscheuer N."/>
            <person name="Luecker S."/>
            <person name="Lage O.M."/>
            <person name="Pohl T."/>
            <person name="Merkel B.J."/>
            <person name="Hornburger P."/>
            <person name="Mueller R.-W."/>
            <person name="Bruemmer F."/>
            <person name="Labrenz M."/>
            <person name="Spormann A.M."/>
            <person name="Op den Camp H."/>
            <person name="Overmann J."/>
            <person name="Amann R."/>
            <person name="Jetten M.S.M."/>
            <person name="Mascher T."/>
            <person name="Medema M.H."/>
            <person name="Devos D.P."/>
            <person name="Kaster A.-K."/>
            <person name="Ovreas L."/>
            <person name="Rohde M."/>
            <person name="Galperin M.Y."/>
            <person name="Jogler C."/>
        </authorList>
    </citation>
    <scope>NUCLEOTIDE SEQUENCE [LARGE SCALE GENOMIC DNA]</scope>
    <source>
        <strain evidence="5 6">K23_9</strain>
    </source>
</reference>
<evidence type="ECO:0000256" key="1">
    <source>
        <dbReference type="ARBA" id="ARBA00022741"/>
    </source>
</evidence>
<dbReference type="GO" id="GO:0005524">
    <property type="term" value="F:ATP binding"/>
    <property type="evidence" value="ECO:0007669"/>
    <property type="project" value="UniProtKB-KW"/>
</dbReference>
<dbReference type="AlphaFoldDB" id="A0A517P0U6"/>
<dbReference type="RefSeq" id="WP_145420801.1">
    <property type="nucleotide sequence ID" value="NZ_CP036526.1"/>
</dbReference>
<evidence type="ECO:0000313" key="5">
    <source>
        <dbReference type="EMBL" id="QDT12997.1"/>
    </source>
</evidence>
<keyword evidence="1" id="KW-0547">Nucleotide-binding</keyword>
<dbReference type="InterPro" id="IPR032524">
    <property type="entry name" value="ABC_tran_C"/>
</dbReference>
<feature type="compositionally biased region" description="Low complexity" evidence="3">
    <location>
        <begin position="511"/>
        <end position="524"/>
    </location>
</feature>
<dbReference type="InterPro" id="IPR027417">
    <property type="entry name" value="P-loop_NTPase"/>
</dbReference>
<keyword evidence="6" id="KW-1185">Reference proteome</keyword>
<evidence type="ECO:0000313" key="6">
    <source>
        <dbReference type="Proteomes" id="UP000319817"/>
    </source>
</evidence>
<organism evidence="5 6">
    <name type="scientific">Stieleria marina</name>
    <dbReference type="NCBI Taxonomy" id="1930275"/>
    <lineage>
        <taxon>Bacteria</taxon>
        <taxon>Pseudomonadati</taxon>
        <taxon>Planctomycetota</taxon>
        <taxon>Planctomycetia</taxon>
        <taxon>Pirellulales</taxon>
        <taxon>Pirellulaceae</taxon>
        <taxon>Stieleria</taxon>
    </lineage>
</organism>
<dbReference type="GO" id="GO:0016887">
    <property type="term" value="F:ATP hydrolysis activity"/>
    <property type="evidence" value="ECO:0007669"/>
    <property type="project" value="InterPro"/>
</dbReference>
<dbReference type="SUPFAM" id="SSF52540">
    <property type="entry name" value="P-loop containing nucleoside triphosphate hydrolases"/>
    <property type="match status" value="2"/>
</dbReference>
<dbReference type="InterPro" id="IPR032781">
    <property type="entry name" value="ABC_tran_Xtn"/>
</dbReference>
<dbReference type="Pfam" id="PF12848">
    <property type="entry name" value="ABC_tran_Xtn"/>
    <property type="match status" value="1"/>
</dbReference>
<dbReference type="PANTHER" id="PTHR42855:SF2">
    <property type="entry name" value="DRUG RESISTANCE ABC TRANSPORTER,ATP-BINDING PROTEIN"/>
    <property type="match status" value="1"/>
</dbReference>
<dbReference type="Pfam" id="PF16326">
    <property type="entry name" value="ABC_tran_CTD"/>
    <property type="match status" value="1"/>
</dbReference>
<evidence type="ECO:0000256" key="2">
    <source>
        <dbReference type="ARBA" id="ARBA00022840"/>
    </source>
</evidence>
<dbReference type="InterPro" id="IPR017871">
    <property type="entry name" value="ABC_transporter-like_CS"/>
</dbReference>
<feature type="domain" description="ABC transporter" evidence="4">
    <location>
        <begin position="283"/>
        <end position="498"/>
    </location>
</feature>
<dbReference type="InterPro" id="IPR003593">
    <property type="entry name" value="AAA+_ATPase"/>
</dbReference>
<name>A0A517P0U6_9BACT</name>
<dbReference type="OrthoDB" id="9760950at2"/>
<dbReference type="PROSITE" id="PS50893">
    <property type="entry name" value="ABC_TRANSPORTER_2"/>
    <property type="match status" value="2"/>
</dbReference>
<dbReference type="PANTHER" id="PTHR42855">
    <property type="entry name" value="ABC TRANSPORTER ATP-BINDING SUBUNIT"/>
    <property type="match status" value="1"/>
</dbReference>
<dbReference type="PROSITE" id="PS00211">
    <property type="entry name" value="ABC_TRANSPORTER_1"/>
    <property type="match status" value="2"/>
</dbReference>
<feature type="domain" description="ABC transporter" evidence="4">
    <location>
        <begin position="5"/>
        <end position="216"/>
    </location>
</feature>
<evidence type="ECO:0000256" key="3">
    <source>
        <dbReference type="SAM" id="MobiDB-lite"/>
    </source>
</evidence>
<keyword evidence="2 5" id="KW-0067">ATP-binding</keyword>
<dbReference type="GO" id="GO:0003677">
    <property type="term" value="F:DNA binding"/>
    <property type="evidence" value="ECO:0007669"/>
    <property type="project" value="InterPro"/>
</dbReference>
<dbReference type="CDD" id="cd03221">
    <property type="entry name" value="ABCF_EF-3"/>
    <property type="match status" value="2"/>
</dbReference>
<proteinExistence type="predicted"/>